<gene>
    <name evidence="1" type="ORF">NDU88_002452</name>
</gene>
<evidence type="ECO:0000313" key="2">
    <source>
        <dbReference type="Proteomes" id="UP001066276"/>
    </source>
</evidence>
<keyword evidence="2" id="KW-1185">Reference proteome</keyword>
<sequence>MALDGPIEIDEIQTALRQVARNKTSGTDELPVEYYTTFTTQLTTPFLEVLHEAQGRGQLTDSQHEALIVVLPKPSQARPLDVRS</sequence>
<proteinExistence type="predicted"/>
<dbReference type="EMBL" id="JANPWB010000010">
    <property type="protein sequence ID" value="KAJ1136025.1"/>
    <property type="molecule type" value="Genomic_DNA"/>
</dbReference>
<evidence type="ECO:0000313" key="1">
    <source>
        <dbReference type="EMBL" id="KAJ1136025.1"/>
    </source>
</evidence>
<dbReference type="Proteomes" id="UP001066276">
    <property type="component" value="Chromosome 6"/>
</dbReference>
<protein>
    <submittedName>
        <fullName evidence="1">Uncharacterized protein</fullName>
    </submittedName>
</protein>
<name>A0AAV7QCX8_PLEWA</name>
<reference evidence="1" key="1">
    <citation type="journal article" date="2022" name="bioRxiv">
        <title>Sequencing and chromosome-scale assembly of the giantPleurodeles waltlgenome.</title>
        <authorList>
            <person name="Brown T."/>
            <person name="Elewa A."/>
            <person name="Iarovenko S."/>
            <person name="Subramanian E."/>
            <person name="Araus A.J."/>
            <person name="Petzold A."/>
            <person name="Susuki M."/>
            <person name="Suzuki K.-i.T."/>
            <person name="Hayashi T."/>
            <person name="Toyoda A."/>
            <person name="Oliveira C."/>
            <person name="Osipova E."/>
            <person name="Leigh N.D."/>
            <person name="Simon A."/>
            <person name="Yun M.H."/>
        </authorList>
    </citation>
    <scope>NUCLEOTIDE SEQUENCE</scope>
    <source>
        <strain evidence="1">20211129_DDA</strain>
        <tissue evidence="1">Liver</tissue>
    </source>
</reference>
<accession>A0AAV7QCX8</accession>
<comment type="caution">
    <text evidence="1">The sequence shown here is derived from an EMBL/GenBank/DDBJ whole genome shotgun (WGS) entry which is preliminary data.</text>
</comment>
<dbReference type="AlphaFoldDB" id="A0AAV7QCX8"/>
<organism evidence="1 2">
    <name type="scientific">Pleurodeles waltl</name>
    <name type="common">Iberian ribbed newt</name>
    <dbReference type="NCBI Taxonomy" id="8319"/>
    <lineage>
        <taxon>Eukaryota</taxon>
        <taxon>Metazoa</taxon>
        <taxon>Chordata</taxon>
        <taxon>Craniata</taxon>
        <taxon>Vertebrata</taxon>
        <taxon>Euteleostomi</taxon>
        <taxon>Amphibia</taxon>
        <taxon>Batrachia</taxon>
        <taxon>Caudata</taxon>
        <taxon>Salamandroidea</taxon>
        <taxon>Salamandridae</taxon>
        <taxon>Pleurodelinae</taxon>
        <taxon>Pleurodeles</taxon>
    </lineage>
</organism>